<dbReference type="EMBL" id="CP000246">
    <property type="protein sequence ID" value="ABG84582.1"/>
    <property type="molecule type" value="Genomic_DNA"/>
</dbReference>
<dbReference type="AlphaFoldDB" id="A0A0H2YU06"/>
<accession>A0A0H2YU06</accession>
<gene>
    <name evidence="2" type="ordered locus">CPF_0659</name>
</gene>
<keyword evidence="1" id="KW-0812">Transmembrane</keyword>
<name>A0A0H2YU06_CLOP1</name>
<dbReference type="Proteomes" id="UP000001823">
    <property type="component" value="Chromosome"/>
</dbReference>
<evidence type="ECO:0000313" key="3">
    <source>
        <dbReference type="Proteomes" id="UP000001823"/>
    </source>
</evidence>
<keyword evidence="3" id="KW-1185">Reference proteome</keyword>
<dbReference type="STRING" id="195103.CPF_0659"/>
<organism evidence="2 3">
    <name type="scientific">Clostridium perfringens (strain ATCC 13124 / DSM 756 / JCM 1290 / NCIMB 6125 / NCTC 8237 / Type A)</name>
    <dbReference type="NCBI Taxonomy" id="195103"/>
    <lineage>
        <taxon>Bacteria</taxon>
        <taxon>Bacillati</taxon>
        <taxon>Bacillota</taxon>
        <taxon>Clostridia</taxon>
        <taxon>Eubacteriales</taxon>
        <taxon>Clostridiaceae</taxon>
        <taxon>Clostridium</taxon>
    </lineage>
</organism>
<evidence type="ECO:0000256" key="1">
    <source>
        <dbReference type="SAM" id="Phobius"/>
    </source>
</evidence>
<dbReference type="PaxDb" id="195103-CPF_0659"/>
<keyword evidence="1" id="KW-0472">Membrane</keyword>
<feature type="transmembrane region" description="Helical" evidence="1">
    <location>
        <begin position="26"/>
        <end position="41"/>
    </location>
</feature>
<proteinExistence type="predicted"/>
<dbReference type="KEGG" id="cpf:CPF_0659"/>
<sequence length="43" mass="5124">MSLFNFDKMVINSIYEVCDIETSKDFYYVIFALIGLISYLLKY</sequence>
<evidence type="ECO:0000313" key="2">
    <source>
        <dbReference type="EMBL" id="ABG84582.1"/>
    </source>
</evidence>
<reference evidence="2 3" key="1">
    <citation type="journal article" date="2006" name="Genome Res.">
        <title>Skewed genomic variability in strains of the toxigenic bacterial pathogen, Clostridium perfringens.</title>
        <authorList>
            <person name="Myers G.S."/>
            <person name="Rasko D.A."/>
            <person name="Cheung J.K."/>
            <person name="Ravel J."/>
            <person name="Seshadri R."/>
            <person name="Deboy R.T."/>
            <person name="Ren Q."/>
            <person name="Varga J."/>
            <person name="Awad M.M."/>
            <person name="Brinkac L.M."/>
            <person name="Daugherty S.C."/>
            <person name="Haft D.H."/>
            <person name="Dodson R.J."/>
            <person name="Madupu R."/>
            <person name="Nelson W.C."/>
            <person name="Rosovitz M.J."/>
            <person name="Sullivan S.A."/>
            <person name="Khouri H."/>
            <person name="Dimitrov G.I."/>
            <person name="Watkins K.L."/>
            <person name="Mulligan S."/>
            <person name="Benton J."/>
            <person name="Radune D."/>
            <person name="Fisher D.J."/>
            <person name="Atkins H.S."/>
            <person name="Hiscox T."/>
            <person name="Jost B.H."/>
            <person name="Billington S.J."/>
            <person name="Songer J.G."/>
            <person name="McClane B.A."/>
            <person name="Titball R.W."/>
            <person name="Rood J.I."/>
            <person name="Melville S.B."/>
            <person name="Paulsen I.T."/>
        </authorList>
    </citation>
    <scope>NUCLEOTIDE SEQUENCE [LARGE SCALE GENOMIC DNA]</scope>
    <source>
        <strain evidence="3">ATCC 13124 / DSM 756 / JCM 1290 / NCIMB 6125 / NCTC 8237 / S 107 / Type A</strain>
    </source>
</reference>
<keyword evidence="1" id="KW-1133">Transmembrane helix</keyword>
<protein>
    <submittedName>
        <fullName evidence="2">Uncharacterized protein</fullName>
    </submittedName>
</protein>
<dbReference type="HOGENOM" id="CLU_210176_0_0_9"/>